<keyword evidence="2 3" id="KW-0689">Ribosomal protein</keyword>
<dbReference type="GO" id="GO:0009507">
    <property type="term" value="C:chloroplast"/>
    <property type="evidence" value="ECO:0007669"/>
    <property type="project" value="UniProtKB-SubCell"/>
</dbReference>
<evidence type="ECO:0000313" key="4">
    <source>
        <dbReference type="EMBL" id="ACC97256.1"/>
    </source>
</evidence>
<evidence type="ECO:0000256" key="1">
    <source>
        <dbReference type="ARBA" id="ARBA00006242"/>
    </source>
</evidence>
<dbReference type="GO" id="GO:0006412">
    <property type="term" value="P:translation"/>
    <property type="evidence" value="ECO:0007669"/>
    <property type="project" value="UniProtKB-UniRule"/>
</dbReference>
<geneLocation type="chloroplast" evidence="3"/>
<dbReference type="HAMAP" id="MF_00291_B">
    <property type="entry name" value="Ribosomal_uS2_B"/>
    <property type="match status" value="1"/>
</dbReference>
<organism evidence="3">
    <name type="scientific">Oedogonium cardiacum</name>
    <name type="common">Filamentous green alga</name>
    <dbReference type="NCBI Taxonomy" id="55995"/>
    <lineage>
        <taxon>Eukaryota</taxon>
        <taxon>Viridiplantae</taxon>
        <taxon>Chlorophyta</taxon>
        <taxon>core chlorophytes</taxon>
        <taxon>Chlorophyceae</taxon>
        <taxon>OCC clade</taxon>
        <taxon>Oedogoniales</taxon>
        <taxon>Oedogoniaceae</taxon>
        <taxon>Oedogonium</taxon>
    </lineage>
</organism>
<dbReference type="Gene3D" id="3.40.50.10490">
    <property type="entry name" value="Glucose-6-phosphate isomerase like protein, domain 1"/>
    <property type="match status" value="1"/>
</dbReference>
<dbReference type="RefSeq" id="YP_002000449.1">
    <property type="nucleotide sequence ID" value="NC_011031.1"/>
</dbReference>
<dbReference type="InterPro" id="IPR005706">
    <property type="entry name" value="Ribosomal_uS2_bac/mit/plastid"/>
</dbReference>
<gene>
    <name evidence="2 3" type="primary">rps2</name>
</gene>
<keyword evidence="3" id="KW-0150">Chloroplast</keyword>
<keyword evidence="2" id="KW-0687">Ribonucleoprotein</keyword>
<evidence type="ECO:0000313" key="3">
    <source>
        <dbReference type="EMBL" id="ABU88208.1"/>
    </source>
</evidence>
<reference evidence="3" key="2">
    <citation type="journal article" date="2008" name="J. Phycol.">
        <title>Deep division in the Chlorophyceae (Chlorophyta) revealed by chloroplast phylogenomic analyseS.</title>
        <authorList>
            <person name="Turmel M."/>
            <person name="Brouard J.-S."/>
            <person name="Gagnon C."/>
            <person name="Otis C."/>
            <person name="Lemieux C."/>
        </authorList>
    </citation>
    <scope>NUCLEOTIDE SEQUENCE</scope>
    <source>
        <strain evidence="3">SAG 575-1b</strain>
    </source>
</reference>
<comment type="subcellular location">
    <subcellularLocation>
        <location evidence="2">Plastid</location>
        <location evidence="2">Chloroplast</location>
    </subcellularLocation>
</comment>
<dbReference type="GO" id="GO:0005763">
    <property type="term" value="C:mitochondrial small ribosomal subunit"/>
    <property type="evidence" value="ECO:0007669"/>
    <property type="project" value="TreeGrafter"/>
</dbReference>
<dbReference type="NCBIfam" id="TIGR01011">
    <property type="entry name" value="rpsB_bact"/>
    <property type="match status" value="1"/>
</dbReference>
<name>B2X1Z5_OEDCA</name>
<dbReference type="PANTHER" id="PTHR12534:SF0">
    <property type="entry name" value="SMALL RIBOSOMAL SUBUNIT PROTEIN US2M"/>
    <property type="match status" value="1"/>
</dbReference>
<dbReference type="InterPro" id="IPR001865">
    <property type="entry name" value="Ribosomal_uS2"/>
</dbReference>
<dbReference type="PRINTS" id="PR00395">
    <property type="entry name" value="RIBOSOMALS2"/>
</dbReference>
<protein>
    <recommendedName>
        <fullName evidence="2">Small ribosomal subunit protein uS2c</fullName>
    </recommendedName>
</protein>
<sequence length="307" mass="35994">MNTINKKLNNSTFLKSSKIITRLRKKMINDLSNIIIEKILKFDNNANKIELYKKMLKRGMHYGHNIVKCHPEMKRFIKTESNNKNLINLIQTKYYLKKCLWTLAQLSYKQKNILFVGTTIPSSRFIGTAAIKTRSFFVNIRWLGGMLTNWKTIKKLIIKLHTLEKEQKSKIFKNLPKKQSAARQKERLRLEKYLKGIALIQKFPEIIIMTSQKRDISAALECQKLGITNFSIIDTDCDPRLADYIIPANDDSASSIKFILYYYSKAIRTGLILYNMRERLKKHFKISKLFTEQSNVKTSIKKKSRMN</sequence>
<dbReference type="PANTHER" id="PTHR12534">
    <property type="entry name" value="30S RIBOSOMAL PROTEIN S2 PROKARYOTIC AND ORGANELLAR"/>
    <property type="match status" value="1"/>
</dbReference>
<dbReference type="Gene3D" id="1.10.287.610">
    <property type="entry name" value="Helix hairpin bin"/>
    <property type="match status" value="1"/>
</dbReference>
<keyword evidence="3" id="KW-0934">Plastid</keyword>
<dbReference type="GO" id="GO:0003735">
    <property type="term" value="F:structural constituent of ribosome"/>
    <property type="evidence" value="ECO:0007669"/>
    <property type="project" value="InterPro"/>
</dbReference>
<comment type="similarity">
    <text evidence="1 2">Belongs to the universal ribosomal protein uS2 family.</text>
</comment>
<reference evidence="4" key="1">
    <citation type="journal article" date="2008" name="BMC Genomics">
        <title>Chloroplast DNA sequence of the green alga Oedogonium cardiacum (Chlorophyceae): unique genome architecture, derived characters shared with the Chaetophorales and novel genes acquired through horizontal transfer.</title>
        <authorList>
            <person name="Brouard J.S."/>
            <person name="Otis C."/>
            <person name="Lemieux C."/>
            <person name="Turmel M."/>
        </authorList>
    </citation>
    <scope>NUCLEOTIDE SEQUENCE [LARGE SCALE GENOMIC DNA]</scope>
    <source>
        <strain evidence="4">SAG 575-1b</strain>
    </source>
</reference>
<dbReference type="Pfam" id="PF00318">
    <property type="entry name" value="Ribosomal_S2"/>
    <property type="match status" value="1"/>
</dbReference>
<evidence type="ECO:0000256" key="2">
    <source>
        <dbReference type="HAMAP-Rule" id="MF_00291"/>
    </source>
</evidence>
<dbReference type="EMBL" id="EU677193">
    <property type="protein sequence ID" value="ACC97256.1"/>
    <property type="molecule type" value="Genomic_DNA"/>
</dbReference>
<reference evidence="4" key="3">
    <citation type="submission" date="2008-04" db="EMBL/GenBank/DDBJ databases">
        <authorList>
            <consortium name="US DOE Joint Genome Institute"/>
            <person name="Lucas S."/>
            <person name="Copeland A."/>
            <person name="Lapidus A."/>
            <person name="Glavina del Rio T."/>
            <person name="Pitluck S."/>
            <person name="Sun H."/>
            <person name="Schmutz J."/>
            <person name="Larimer F."/>
            <person name="Land M."/>
            <person name="Hauser L."/>
            <person name="Kyrpides N."/>
            <person name="Anderson I."/>
            <person name="Herlemann D.P.R."/>
            <person name="Geissinger O."/>
            <person name="Ikeda-Ohtsubo W."/>
            <person name="Kunin V."/>
            <person name="Humgenholtz P."/>
            <person name="Brune A."/>
            <person name="Richardson P."/>
        </authorList>
    </citation>
    <scope>NUCLEOTIDE SEQUENCE</scope>
    <source>
        <strain evidence="4">SAG 575-1b</strain>
    </source>
</reference>
<dbReference type="CDD" id="cd01425">
    <property type="entry name" value="RPS2"/>
    <property type="match status" value="1"/>
</dbReference>
<dbReference type="EMBL" id="EF587368">
    <property type="protein sequence ID" value="ABU88208.1"/>
    <property type="molecule type" value="Genomic_DNA"/>
</dbReference>
<dbReference type="InterPro" id="IPR023591">
    <property type="entry name" value="Ribosomal_uS2_flav_dom_sf"/>
</dbReference>
<accession>B2X1Z5</accession>
<dbReference type="SUPFAM" id="SSF52313">
    <property type="entry name" value="Ribosomal protein S2"/>
    <property type="match status" value="1"/>
</dbReference>
<proteinExistence type="inferred from homology"/>
<dbReference type="GeneID" id="6440150"/>
<dbReference type="AlphaFoldDB" id="B2X1Z5"/>